<keyword evidence="2" id="KW-1185">Reference proteome</keyword>
<dbReference type="AlphaFoldDB" id="A0A916Y2S0"/>
<proteinExistence type="predicted"/>
<dbReference type="EMBL" id="BMJJ01000009">
    <property type="protein sequence ID" value="GGD28978.1"/>
    <property type="molecule type" value="Genomic_DNA"/>
</dbReference>
<accession>A0A916Y2S0</accession>
<dbReference type="Pfam" id="PF14354">
    <property type="entry name" value="Lar_restr_allev"/>
    <property type="match status" value="1"/>
</dbReference>
<reference evidence="1" key="1">
    <citation type="journal article" date="2014" name="Int. J. Syst. Evol. Microbiol.">
        <title>Complete genome sequence of Corynebacterium casei LMG S-19264T (=DSM 44701T), isolated from a smear-ripened cheese.</title>
        <authorList>
            <consortium name="US DOE Joint Genome Institute (JGI-PGF)"/>
            <person name="Walter F."/>
            <person name="Albersmeier A."/>
            <person name="Kalinowski J."/>
            <person name="Ruckert C."/>
        </authorList>
    </citation>
    <scope>NUCLEOTIDE SEQUENCE</scope>
    <source>
        <strain evidence="1">CGMCC 1.15493</strain>
    </source>
</reference>
<organism evidence="1 2">
    <name type="scientific">Aureimonas glaciei</name>
    <dbReference type="NCBI Taxonomy" id="1776957"/>
    <lineage>
        <taxon>Bacteria</taxon>
        <taxon>Pseudomonadati</taxon>
        <taxon>Pseudomonadota</taxon>
        <taxon>Alphaproteobacteria</taxon>
        <taxon>Hyphomicrobiales</taxon>
        <taxon>Aurantimonadaceae</taxon>
        <taxon>Aureimonas</taxon>
    </lineage>
</organism>
<evidence type="ECO:0000313" key="2">
    <source>
        <dbReference type="Proteomes" id="UP000613160"/>
    </source>
</evidence>
<sequence length="114" mass="12697">MKIQRCRLQLAGFAGEPVASKGNNEEQTLFKHRQPVATSLSLPRRSKMAEKPEALLPCPFCGGEAKHRSRQAWPKTHWVQCRSCRARGPDGLLAANDAELGWNARAFVLSNLED</sequence>
<dbReference type="Proteomes" id="UP000613160">
    <property type="component" value="Unassembled WGS sequence"/>
</dbReference>
<evidence type="ECO:0000313" key="1">
    <source>
        <dbReference type="EMBL" id="GGD28978.1"/>
    </source>
</evidence>
<reference evidence="1" key="2">
    <citation type="submission" date="2020-09" db="EMBL/GenBank/DDBJ databases">
        <authorList>
            <person name="Sun Q."/>
            <person name="Zhou Y."/>
        </authorList>
    </citation>
    <scope>NUCLEOTIDE SEQUENCE</scope>
    <source>
        <strain evidence="1">CGMCC 1.15493</strain>
    </source>
</reference>
<protein>
    <recommendedName>
        <fullName evidence="3">Restriction alleviation protein, Lar family</fullName>
    </recommendedName>
</protein>
<comment type="caution">
    <text evidence="1">The sequence shown here is derived from an EMBL/GenBank/DDBJ whole genome shotgun (WGS) entry which is preliminary data.</text>
</comment>
<name>A0A916Y2S0_9HYPH</name>
<gene>
    <name evidence="1" type="ORF">GCM10011335_35150</name>
</gene>
<evidence type="ECO:0008006" key="3">
    <source>
        <dbReference type="Google" id="ProtNLM"/>
    </source>
</evidence>